<dbReference type="PANTHER" id="PTHR44111">
    <property type="entry name" value="ELONGATOR COMPLEX PROTEIN 2"/>
    <property type="match status" value="1"/>
</dbReference>
<evidence type="ECO:0000256" key="1">
    <source>
        <dbReference type="ARBA" id="ARBA00004123"/>
    </source>
</evidence>
<dbReference type="CDD" id="cd00200">
    <property type="entry name" value="WD40"/>
    <property type="match status" value="1"/>
</dbReference>
<comment type="caution">
    <text evidence="12">The sequence shown here is derived from an EMBL/GenBank/DDBJ whole genome shotgun (WGS) entry which is preliminary data.</text>
</comment>
<feature type="repeat" description="WD" evidence="11">
    <location>
        <begin position="395"/>
        <end position="424"/>
    </location>
</feature>
<feature type="repeat" description="WD" evidence="11">
    <location>
        <begin position="104"/>
        <end position="145"/>
    </location>
</feature>
<dbReference type="Pfam" id="PF00400">
    <property type="entry name" value="WD40"/>
    <property type="match status" value="6"/>
</dbReference>
<protein>
    <recommendedName>
        <fullName evidence="5">Elongator complex protein 2</fullName>
    </recommendedName>
</protein>
<feature type="repeat" description="WD" evidence="11">
    <location>
        <begin position="620"/>
        <end position="661"/>
    </location>
</feature>
<dbReference type="EMBL" id="ML978720">
    <property type="protein sequence ID" value="KAF2087239.1"/>
    <property type="molecule type" value="Genomic_DNA"/>
</dbReference>
<dbReference type="InterPro" id="IPR015943">
    <property type="entry name" value="WD40/YVTN_repeat-like_dom_sf"/>
</dbReference>
<evidence type="ECO:0000256" key="9">
    <source>
        <dbReference type="ARBA" id="ARBA00022737"/>
    </source>
</evidence>
<dbReference type="InterPro" id="IPR036322">
    <property type="entry name" value="WD40_repeat_dom_sf"/>
</dbReference>
<dbReference type="PROSITE" id="PS50294">
    <property type="entry name" value="WD_REPEATS_REGION"/>
    <property type="match status" value="4"/>
</dbReference>
<sequence>MRTVTDFIAAGGNRHPTAADWDTDGSGLLAFGAGNNIGLWNPLDDSLKGCHATLTGHKKTVNVVKFFPSGDDTTTLISGSADNTVCIWRSNTQSPTGFELVETLASHTASVNCLSVLPGSDIFVSGSADATLKVWRMSRGDDGLKDSVDLTQTIELRQKTYFPLTIALARLDSSSYILASAGTKNAIEIYILEDSTSTLAATLKGHEDWIRSLNFVREEQTESSDLILASASQDKYIRLWRLHAGAELPAVSRAADNPALGLLGKSLHNKAHRIEHEGQKYSITFEALLIGHEDWIYSACWHRDGEKLQLLSVSADNSVSVWESDPVSGVWVCVTRLGEISAQKGSTTATGSTGGFWIGLWAPDGRAIVSLGRTGSWRLWTYGAEEDRWTQRVAISGHVKAVKGLTWAKDGSYLLSTGSDQTTRQFAAWPRGSKRSWHEFSRPQIHGYDLNCVASISPLQFISGADEKLLRVFGQPAAVAGLLERLCGFSAATEQTLPDAANIPVLGLSNKAIQAVDGEQNAANGEDEEREAVDPASVVNKSVLELEHPPLEDHLARHLLWPETEKLYGHGYEISTVAASHDGTVVATSCRATSVDHAAIRLYETKSWRQIEASESVPAMKLHSLTVTGLEFSPDDRYLLSVGRDRLFALWQRTSTESTEYKLSLSQEKAHSRMILDASWAPSEAGYVFATAGRDSKVRVWRLEGTEARCMATLAADASVTAVAFYPQVLRSRIVLAYGTESGAISVKSLGLLDLTEEGEAHQLDHAILPSDAITQLSWRPSKGNMGKSDMELAVGSEDCSLRIYGIEGI</sequence>
<comment type="similarity">
    <text evidence="4">Belongs to the WD repeat ELP2 family.</text>
</comment>
<comment type="subcellular location">
    <subcellularLocation>
        <location evidence="2">Cytoplasm</location>
    </subcellularLocation>
    <subcellularLocation>
        <location evidence="1">Nucleus</location>
    </subcellularLocation>
</comment>
<dbReference type="FunFam" id="2.130.10.10:FF:000400">
    <property type="entry name" value="Elongator acetyltransferase complex subunit 2"/>
    <property type="match status" value="1"/>
</dbReference>
<keyword evidence="7 11" id="KW-0853">WD repeat</keyword>
<comment type="pathway">
    <text evidence="3">tRNA modification; 5-methoxycarbonylmethyl-2-thiouridine-tRNA biosynthesis.</text>
</comment>
<evidence type="ECO:0000256" key="7">
    <source>
        <dbReference type="ARBA" id="ARBA00022574"/>
    </source>
</evidence>
<evidence type="ECO:0000256" key="4">
    <source>
        <dbReference type="ARBA" id="ARBA00005881"/>
    </source>
</evidence>
<evidence type="ECO:0000256" key="11">
    <source>
        <dbReference type="PROSITE-ProRule" id="PRU00221"/>
    </source>
</evidence>
<dbReference type="Proteomes" id="UP000799776">
    <property type="component" value="Unassembled WGS sequence"/>
</dbReference>
<evidence type="ECO:0000256" key="8">
    <source>
        <dbReference type="ARBA" id="ARBA00022694"/>
    </source>
</evidence>
<evidence type="ECO:0000256" key="6">
    <source>
        <dbReference type="ARBA" id="ARBA00022490"/>
    </source>
</evidence>
<dbReference type="PROSITE" id="PS50082">
    <property type="entry name" value="WD_REPEATS_2"/>
    <property type="match status" value="7"/>
</dbReference>
<keyword evidence="10" id="KW-0539">Nucleus</keyword>
<dbReference type="PANTHER" id="PTHR44111:SF1">
    <property type="entry name" value="ELONGATOR COMPLEX PROTEIN 2"/>
    <property type="match status" value="1"/>
</dbReference>
<evidence type="ECO:0000256" key="10">
    <source>
        <dbReference type="ARBA" id="ARBA00023242"/>
    </source>
</evidence>
<dbReference type="OrthoDB" id="27911at2759"/>
<evidence type="ECO:0000313" key="12">
    <source>
        <dbReference type="EMBL" id="KAF2087239.1"/>
    </source>
</evidence>
<dbReference type="GO" id="GO:0033588">
    <property type="term" value="C:elongator holoenzyme complex"/>
    <property type="evidence" value="ECO:0007669"/>
    <property type="project" value="InterPro"/>
</dbReference>
<feature type="repeat" description="WD" evidence="11">
    <location>
        <begin position="203"/>
        <end position="250"/>
    </location>
</feature>
<evidence type="ECO:0000256" key="3">
    <source>
        <dbReference type="ARBA" id="ARBA00005043"/>
    </source>
</evidence>
<keyword evidence="8" id="KW-0819">tRNA processing</keyword>
<name>A0A9P4LX48_9PEZI</name>
<dbReference type="InterPro" id="IPR037289">
    <property type="entry name" value="Elp2"/>
</dbReference>
<dbReference type="SUPFAM" id="SSF50978">
    <property type="entry name" value="WD40 repeat-like"/>
    <property type="match status" value="2"/>
</dbReference>
<keyword evidence="13" id="KW-1185">Reference proteome</keyword>
<evidence type="ECO:0000313" key="13">
    <source>
        <dbReference type="Proteomes" id="UP000799776"/>
    </source>
</evidence>
<dbReference type="GO" id="GO:0002098">
    <property type="term" value="P:tRNA wobble uridine modification"/>
    <property type="evidence" value="ECO:0007669"/>
    <property type="project" value="InterPro"/>
</dbReference>
<dbReference type="AlphaFoldDB" id="A0A9P4LX48"/>
<dbReference type="InterPro" id="IPR020472">
    <property type="entry name" value="WD40_PAC1"/>
</dbReference>
<evidence type="ECO:0000256" key="5">
    <source>
        <dbReference type="ARBA" id="ARBA00020267"/>
    </source>
</evidence>
<keyword evidence="6" id="KW-0963">Cytoplasm</keyword>
<feature type="repeat" description="WD" evidence="11">
    <location>
        <begin position="289"/>
        <end position="323"/>
    </location>
</feature>
<dbReference type="GO" id="GO:0005737">
    <property type="term" value="C:cytoplasm"/>
    <property type="evidence" value="ECO:0007669"/>
    <property type="project" value="UniProtKB-SubCell"/>
</dbReference>
<accession>A0A9P4LX48</accession>
<dbReference type="SMART" id="SM00320">
    <property type="entry name" value="WD40"/>
    <property type="match status" value="12"/>
</dbReference>
<keyword evidence="9" id="KW-0677">Repeat</keyword>
<gene>
    <name evidence="12" type="ORF">K490DRAFT_42000</name>
</gene>
<dbReference type="InterPro" id="IPR001680">
    <property type="entry name" value="WD40_rpt"/>
</dbReference>
<reference evidence="12" key="1">
    <citation type="journal article" date="2020" name="Stud. Mycol.">
        <title>101 Dothideomycetes genomes: a test case for predicting lifestyles and emergence of pathogens.</title>
        <authorList>
            <person name="Haridas S."/>
            <person name="Albert R."/>
            <person name="Binder M."/>
            <person name="Bloem J."/>
            <person name="Labutti K."/>
            <person name="Salamov A."/>
            <person name="Andreopoulos B."/>
            <person name="Baker S."/>
            <person name="Barry K."/>
            <person name="Bills G."/>
            <person name="Bluhm B."/>
            <person name="Cannon C."/>
            <person name="Castanera R."/>
            <person name="Culley D."/>
            <person name="Daum C."/>
            <person name="Ezra D."/>
            <person name="Gonzalez J."/>
            <person name="Henrissat B."/>
            <person name="Kuo A."/>
            <person name="Liang C."/>
            <person name="Lipzen A."/>
            <person name="Lutzoni F."/>
            <person name="Magnuson J."/>
            <person name="Mondo S."/>
            <person name="Nolan M."/>
            <person name="Ohm R."/>
            <person name="Pangilinan J."/>
            <person name="Park H.-J."/>
            <person name="Ramirez L."/>
            <person name="Alfaro M."/>
            <person name="Sun H."/>
            <person name="Tritt A."/>
            <person name="Yoshinaga Y."/>
            <person name="Zwiers L.-H."/>
            <person name="Turgeon B."/>
            <person name="Goodwin S."/>
            <person name="Spatafora J."/>
            <person name="Crous P."/>
            <person name="Grigoriev I."/>
        </authorList>
    </citation>
    <scope>NUCLEOTIDE SEQUENCE</scope>
    <source>
        <strain evidence="12">CBS 121410</strain>
    </source>
</reference>
<dbReference type="Gene3D" id="2.130.10.10">
    <property type="entry name" value="YVTN repeat-like/Quinoprotein amine dehydrogenase"/>
    <property type="match status" value="3"/>
</dbReference>
<feature type="repeat" description="WD" evidence="11">
    <location>
        <begin position="54"/>
        <end position="88"/>
    </location>
</feature>
<dbReference type="GO" id="GO:0005634">
    <property type="term" value="C:nucleus"/>
    <property type="evidence" value="ECO:0007669"/>
    <property type="project" value="UniProtKB-SubCell"/>
</dbReference>
<dbReference type="PRINTS" id="PR00320">
    <property type="entry name" value="GPROTEINBRPT"/>
</dbReference>
<feature type="repeat" description="WD" evidence="11">
    <location>
        <begin position="668"/>
        <end position="704"/>
    </location>
</feature>
<organism evidence="12 13">
    <name type="scientific">Saccharata proteae CBS 121410</name>
    <dbReference type="NCBI Taxonomy" id="1314787"/>
    <lineage>
        <taxon>Eukaryota</taxon>
        <taxon>Fungi</taxon>
        <taxon>Dikarya</taxon>
        <taxon>Ascomycota</taxon>
        <taxon>Pezizomycotina</taxon>
        <taxon>Dothideomycetes</taxon>
        <taxon>Dothideomycetes incertae sedis</taxon>
        <taxon>Botryosphaeriales</taxon>
        <taxon>Saccharataceae</taxon>
        <taxon>Saccharata</taxon>
    </lineage>
</organism>
<proteinExistence type="inferred from homology"/>
<evidence type="ECO:0000256" key="2">
    <source>
        <dbReference type="ARBA" id="ARBA00004496"/>
    </source>
</evidence>